<comment type="caution">
    <text evidence="1">The sequence shown here is derived from an EMBL/GenBank/DDBJ whole genome shotgun (WGS) entry which is preliminary data.</text>
</comment>
<reference evidence="1 2" key="1">
    <citation type="journal article" date="2022" name="Int. J. Syst. Evol. Microbiol.">
        <title>Pseudomonas petroselini sp. nov., a pathogen causing bacterial rot of parsley in Japan.</title>
        <authorList>
            <person name="Sawada H."/>
            <person name="Fujikawa T."/>
            <person name="Osada S."/>
            <person name="Satou M."/>
        </authorList>
    </citation>
    <scope>NUCLEOTIDE SEQUENCE [LARGE SCALE GENOMIC DNA]</scope>
    <source>
        <strain evidence="1 2">MAFF 311096</strain>
    </source>
</reference>
<organism evidence="1 2">
    <name type="scientific">Pseudomonas petroselini</name>
    <dbReference type="NCBI Taxonomy" id="2899822"/>
    <lineage>
        <taxon>Bacteria</taxon>
        <taxon>Pseudomonadati</taxon>
        <taxon>Pseudomonadota</taxon>
        <taxon>Gammaproteobacteria</taxon>
        <taxon>Pseudomonadales</taxon>
        <taxon>Pseudomonadaceae</taxon>
        <taxon>Pseudomonas</taxon>
    </lineage>
</organism>
<name>A0ABS8QN95_9PSED</name>
<evidence type="ECO:0000313" key="1">
    <source>
        <dbReference type="EMBL" id="MCD7037066.1"/>
    </source>
</evidence>
<gene>
    <name evidence="1" type="ORF">LRQ20_01665</name>
</gene>
<sequence length="60" mass="6644">MQASHRAHGYACITETALARVIAVRGAAQPHFVYLLANRRATRVKMRVYDGFGLVSRSPT</sequence>
<protein>
    <submittedName>
        <fullName evidence="1">Transposase</fullName>
    </submittedName>
</protein>
<accession>A0ABS8QN95</accession>
<proteinExistence type="predicted"/>
<dbReference type="Proteomes" id="UP001154922">
    <property type="component" value="Unassembled WGS sequence"/>
</dbReference>
<dbReference type="RefSeq" id="WP_231807530.1">
    <property type="nucleotide sequence ID" value="NZ_CP173614.1"/>
</dbReference>
<keyword evidence="2" id="KW-1185">Reference proteome</keyword>
<reference evidence="1 2" key="2">
    <citation type="journal article" date="2023" name="Plant Pathol.">
        <title>Dismantling and reorganizing Pseudomonas marginalis sensu#lato.</title>
        <authorList>
            <person name="Sawada H."/>
            <person name="Fujikawa T."/>
            <person name="Satou M."/>
        </authorList>
    </citation>
    <scope>NUCLEOTIDE SEQUENCE [LARGE SCALE GENOMIC DNA]</scope>
    <source>
        <strain evidence="1 2">MAFF 311096</strain>
    </source>
</reference>
<evidence type="ECO:0000313" key="2">
    <source>
        <dbReference type="Proteomes" id="UP001154922"/>
    </source>
</evidence>
<dbReference type="EMBL" id="JAJOZI010000007">
    <property type="protein sequence ID" value="MCD7037066.1"/>
    <property type="molecule type" value="Genomic_DNA"/>
</dbReference>